<accession>A0ABM9IBF2</accession>
<organism evidence="2 3">
    <name type="scientific">Candidatus Methylacidiphilum fumarolicum</name>
    <dbReference type="NCBI Taxonomy" id="591154"/>
    <lineage>
        <taxon>Bacteria</taxon>
        <taxon>Pseudomonadati</taxon>
        <taxon>Verrucomicrobiota</taxon>
        <taxon>Methylacidiphilae</taxon>
        <taxon>Methylacidiphilales</taxon>
        <taxon>Methylacidiphilaceae</taxon>
        <taxon>Methylacidiphilum (ex Ratnadevi et al. 2023)</taxon>
    </lineage>
</organism>
<name>A0ABM9IBF2_9BACT</name>
<feature type="region of interest" description="Disordered" evidence="1">
    <location>
        <begin position="54"/>
        <end position="93"/>
    </location>
</feature>
<evidence type="ECO:0000256" key="1">
    <source>
        <dbReference type="SAM" id="MobiDB-lite"/>
    </source>
</evidence>
<protein>
    <submittedName>
        <fullName evidence="2">Uncharacterized protein</fullName>
    </submittedName>
</protein>
<dbReference type="EMBL" id="OX458932">
    <property type="protein sequence ID" value="CAI9084980.1"/>
    <property type="molecule type" value="Genomic_DNA"/>
</dbReference>
<proteinExistence type="predicted"/>
<reference evidence="2" key="1">
    <citation type="submission" date="2023-03" db="EMBL/GenBank/DDBJ databases">
        <authorList>
            <person name="Cremers G."/>
            <person name="Picone N."/>
        </authorList>
    </citation>
    <scope>NUCLEOTIDE SEQUENCE</scope>
    <source>
        <strain evidence="2">Sample_alias</strain>
    </source>
</reference>
<dbReference type="Proteomes" id="UP001161497">
    <property type="component" value="Chromosome"/>
</dbReference>
<gene>
    <name evidence="2" type="ORF">MFUM_0598</name>
</gene>
<keyword evidence="3" id="KW-1185">Reference proteome</keyword>
<sequence>MPPMRRRREKDPRRPVAWVRMRSVLPSGRELGARASRLGLGEMGEGPRLRLSGAEGRCMRKGMDGNRSMRGAGSSGRMEPRCGLEVREPSILR</sequence>
<evidence type="ECO:0000313" key="3">
    <source>
        <dbReference type="Proteomes" id="UP001161497"/>
    </source>
</evidence>
<evidence type="ECO:0000313" key="2">
    <source>
        <dbReference type="EMBL" id="CAI9084980.1"/>
    </source>
</evidence>
<feature type="compositionally biased region" description="Basic and acidic residues" evidence="1">
    <location>
        <begin position="78"/>
        <end position="93"/>
    </location>
</feature>